<gene>
    <name evidence="2" type="ORF">GRI99_18325</name>
</gene>
<dbReference type="EMBL" id="WTYV01000016">
    <property type="protein sequence ID" value="MXO73573.1"/>
    <property type="molecule type" value="Genomic_DNA"/>
</dbReference>
<dbReference type="Pfam" id="PF05069">
    <property type="entry name" value="Phage_tail_S"/>
    <property type="match status" value="1"/>
</dbReference>
<evidence type="ECO:0000313" key="3">
    <source>
        <dbReference type="Proteomes" id="UP000466966"/>
    </source>
</evidence>
<name>A0A844Z718_9SPHN</name>
<protein>
    <submittedName>
        <fullName evidence="2">Phage virion morphogenesis protein</fullName>
    </submittedName>
</protein>
<dbReference type="Proteomes" id="UP000466966">
    <property type="component" value="Unassembled WGS sequence"/>
</dbReference>
<reference evidence="2 3" key="1">
    <citation type="submission" date="2019-12" db="EMBL/GenBank/DDBJ databases">
        <title>Genomic-based taxomic classification of the family Erythrobacteraceae.</title>
        <authorList>
            <person name="Xu L."/>
        </authorList>
    </citation>
    <scope>NUCLEOTIDE SEQUENCE [LARGE SCALE GENOMIC DNA]</scope>
    <source>
        <strain evidence="2 3">M0322</strain>
    </source>
</reference>
<evidence type="ECO:0000256" key="1">
    <source>
        <dbReference type="SAM" id="MobiDB-lite"/>
    </source>
</evidence>
<proteinExistence type="predicted"/>
<accession>A0A844Z718</accession>
<evidence type="ECO:0000313" key="2">
    <source>
        <dbReference type="EMBL" id="MXO73573.1"/>
    </source>
</evidence>
<dbReference type="AlphaFoldDB" id="A0A844Z718"/>
<dbReference type="RefSeq" id="WP_160773503.1">
    <property type="nucleotide sequence ID" value="NZ_WTYV01000016.1"/>
</dbReference>
<dbReference type="NCBIfam" id="TIGR01635">
    <property type="entry name" value="tail_comp_S"/>
    <property type="match status" value="1"/>
</dbReference>
<dbReference type="InterPro" id="IPR006522">
    <property type="entry name" value="Phage_virion_morphogenesis"/>
</dbReference>
<comment type="caution">
    <text evidence="2">The sequence shown here is derived from an EMBL/GenBank/DDBJ whole genome shotgun (WGS) entry which is preliminary data.</text>
</comment>
<feature type="region of interest" description="Disordered" evidence="1">
    <location>
        <begin position="48"/>
        <end position="72"/>
    </location>
</feature>
<organism evidence="2 3">
    <name type="scientific">Alteraurantiacibacter buctensis</name>
    <dbReference type="NCBI Taxonomy" id="1503981"/>
    <lineage>
        <taxon>Bacteria</taxon>
        <taxon>Pseudomonadati</taxon>
        <taxon>Pseudomonadota</taxon>
        <taxon>Alphaproteobacteria</taxon>
        <taxon>Sphingomonadales</taxon>
        <taxon>Erythrobacteraceae</taxon>
        <taxon>Alteraurantiacibacter</taxon>
    </lineage>
</organism>
<sequence>MSYDSEALAGFDAYFGRILAGLSPSRRRRATLKLGQALRRANVERIAANEQPDGTAMEPRKARKDRRGRLRKRAGGRMFRKLRQAKKWRIDAQPDSVEITATGNQRIAAQHQFGEEGVVGQGPDGRRIKHRYTARRLLGFGPGDEREALRVAEEMLGLDG</sequence>
<keyword evidence="3" id="KW-1185">Reference proteome</keyword>
<feature type="compositionally biased region" description="Basic residues" evidence="1">
    <location>
        <begin position="61"/>
        <end position="72"/>
    </location>
</feature>
<dbReference type="OrthoDB" id="6402405at2"/>